<dbReference type="Proteomes" id="UP000507470">
    <property type="component" value="Unassembled WGS sequence"/>
</dbReference>
<evidence type="ECO:0000256" key="3">
    <source>
        <dbReference type="ARBA" id="ARBA00023180"/>
    </source>
</evidence>
<name>A0A6J8E125_MYTCO</name>
<evidence type="ECO:0000256" key="2">
    <source>
        <dbReference type="ARBA" id="ARBA00023157"/>
    </source>
</evidence>
<dbReference type="InterPro" id="IPR016187">
    <property type="entry name" value="CTDL_fold"/>
</dbReference>
<dbReference type="Gene3D" id="3.10.100.10">
    <property type="entry name" value="Mannose-Binding Protein A, subunit A"/>
    <property type="match status" value="1"/>
</dbReference>
<dbReference type="InterPro" id="IPR016186">
    <property type="entry name" value="C-type_lectin-like/link_sf"/>
</dbReference>
<sequence length="550" mass="61571">MIKLHDHWTVSVLINIKGNNKPKTVYSAISENKTWEEADNYCRTHFNQGRLVHITQYNVNDMFAGFTEGPYWIGLKSKNNQWSWNNGEPFVDGSYGWKRVTNRKLNRNGCIAYVSSDQWSISACNSSQHFICQHTNTSLNSTGKSTSSSHKTLELTTVQKMNTVQMSHRSVGQELTTKSINQQSSIKFSTSSIQRNSKVTVAQSSQKYTSSVGTTMHSSTKGSNISMTISNSTSGFRTTISTTPTRPCIKSHSQNCTLTQNSKTHLARNITGSQSTNQGTQTKIKPAQTLTKTSTNPLTFTVVTTLKTTQTSKNPPASSHTSIIIKKITNLLKTRNVTMNRFLSTVNSTQSVKGTKTDGVWLKTSKKTVHTTNIRSAVTEAPTGTNQDADLVLILVLVLTLPLFVLCCITLMYCLLRTKIRRRWSKKNDIKSTPSYKSEEPSKFYNLDNKQSNRSWITHWLAHTNSSLQSDPSNISLPPDYATAMKISKEAYDIPRASLHGSMDKLSLYSESSRTIIEPTTDSLDPYVHRSRLKKNTSDIVFIPLCDYPR</sequence>
<keyword evidence="1" id="KW-0430">Lectin</keyword>
<gene>
    <name evidence="6" type="ORF">MCOR_47294</name>
</gene>
<proteinExistence type="predicted"/>
<keyword evidence="4" id="KW-0812">Transmembrane</keyword>
<evidence type="ECO:0000256" key="4">
    <source>
        <dbReference type="SAM" id="Phobius"/>
    </source>
</evidence>
<dbReference type="SUPFAM" id="SSF56436">
    <property type="entry name" value="C-type lectin-like"/>
    <property type="match status" value="1"/>
</dbReference>
<dbReference type="AlphaFoldDB" id="A0A6J8E125"/>
<evidence type="ECO:0000313" key="7">
    <source>
        <dbReference type="Proteomes" id="UP000507470"/>
    </source>
</evidence>
<keyword evidence="4" id="KW-0472">Membrane</keyword>
<evidence type="ECO:0000259" key="5">
    <source>
        <dbReference type="PROSITE" id="PS50041"/>
    </source>
</evidence>
<dbReference type="PANTHER" id="PTHR46490:SF6">
    <property type="entry name" value="ASIALOGLYCOPROTEIN RECEPTOR 1-LIKE-RELATED"/>
    <property type="match status" value="1"/>
</dbReference>
<organism evidence="6 7">
    <name type="scientific">Mytilus coruscus</name>
    <name type="common">Sea mussel</name>
    <dbReference type="NCBI Taxonomy" id="42192"/>
    <lineage>
        <taxon>Eukaryota</taxon>
        <taxon>Metazoa</taxon>
        <taxon>Spiralia</taxon>
        <taxon>Lophotrochozoa</taxon>
        <taxon>Mollusca</taxon>
        <taxon>Bivalvia</taxon>
        <taxon>Autobranchia</taxon>
        <taxon>Pteriomorphia</taxon>
        <taxon>Mytilida</taxon>
        <taxon>Mytiloidea</taxon>
        <taxon>Mytilidae</taxon>
        <taxon>Mytilinae</taxon>
        <taxon>Mytilus</taxon>
    </lineage>
</organism>
<keyword evidence="7" id="KW-1185">Reference proteome</keyword>
<evidence type="ECO:0000256" key="1">
    <source>
        <dbReference type="ARBA" id="ARBA00022734"/>
    </source>
</evidence>
<dbReference type="InterPro" id="IPR001304">
    <property type="entry name" value="C-type_lectin-like"/>
</dbReference>
<keyword evidence="3" id="KW-0325">Glycoprotein</keyword>
<dbReference type="InterPro" id="IPR052309">
    <property type="entry name" value="C-type_Lectin_Domain_Fam1"/>
</dbReference>
<dbReference type="GO" id="GO:0030246">
    <property type="term" value="F:carbohydrate binding"/>
    <property type="evidence" value="ECO:0007669"/>
    <property type="project" value="UniProtKB-KW"/>
</dbReference>
<dbReference type="PANTHER" id="PTHR46490">
    <property type="entry name" value="C-TYPE LECTIN DOMAIN FAMILY 12 MEMBER A-RELATED"/>
    <property type="match status" value="1"/>
</dbReference>
<dbReference type="CDD" id="cd00037">
    <property type="entry name" value="CLECT"/>
    <property type="match status" value="1"/>
</dbReference>
<reference evidence="6 7" key="1">
    <citation type="submission" date="2020-06" db="EMBL/GenBank/DDBJ databases">
        <authorList>
            <person name="Li R."/>
            <person name="Bekaert M."/>
        </authorList>
    </citation>
    <scope>NUCLEOTIDE SEQUENCE [LARGE SCALE GENOMIC DNA]</scope>
    <source>
        <strain evidence="7">wild</strain>
    </source>
</reference>
<feature type="transmembrane region" description="Helical" evidence="4">
    <location>
        <begin position="391"/>
        <end position="416"/>
    </location>
</feature>
<dbReference type="Pfam" id="PF00059">
    <property type="entry name" value="Lectin_C"/>
    <property type="match status" value="1"/>
</dbReference>
<dbReference type="PROSITE" id="PS50041">
    <property type="entry name" value="C_TYPE_LECTIN_2"/>
    <property type="match status" value="1"/>
</dbReference>
<keyword evidence="2" id="KW-1015">Disulfide bond</keyword>
<dbReference type="EMBL" id="CACVKT020008349">
    <property type="protein sequence ID" value="CAC5414504.1"/>
    <property type="molecule type" value="Genomic_DNA"/>
</dbReference>
<protein>
    <recommendedName>
        <fullName evidence="5">C-type lectin domain-containing protein</fullName>
    </recommendedName>
</protein>
<keyword evidence="4" id="KW-1133">Transmembrane helix</keyword>
<evidence type="ECO:0000313" key="6">
    <source>
        <dbReference type="EMBL" id="CAC5414504.1"/>
    </source>
</evidence>
<feature type="domain" description="C-type lectin" evidence="5">
    <location>
        <begin position="26"/>
        <end position="133"/>
    </location>
</feature>
<dbReference type="SMART" id="SM00034">
    <property type="entry name" value="CLECT"/>
    <property type="match status" value="1"/>
</dbReference>
<accession>A0A6J8E125</accession>
<dbReference type="OrthoDB" id="5858677at2759"/>